<proteinExistence type="predicted"/>
<dbReference type="InterPro" id="IPR044294">
    <property type="entry name" value="Lipase-like"/>
</dbReference>
<dbReference type="OrthoDB" id="273452at2759"/>
<organism evidence="2 3">
    <name type="scientific">Actinidia rufa</name>
    <dbReference type="NCBI Taxonomy" id="165716"/>
    <lineage>
        <taxon>Eukaryota</taxon>
        <taxon>Viridiplantae</taxon>
        <taxon>Streptophyta</taxon>
        <taxon>Embryophyta</taxon>
        <taxon>Tracheophyta</taxon>
        <taxon>Spermatophyta</taxon>
        <taxon>Magnoliopsida</taxon>
        <taxon>eudicotyledons</taxon>
        <taxon>Gunneridae</taxon>
        <taxon>Pentapetalae</taxon>
        <taxon>asterids</taxon>
        <taxon>Ericales</taxon>
        <taxon>Actinidiaceae</taxon>
        <taxon>Actinidia</taxon>
    </lineage>
</organism>
<reference evidence="2 3" key="1">
    <citation type="submission" date="2019-07" db="EMBL/GenBank/DDBJ databases">
        <title>De Novo Assembly of kiwifruit Actinidia rufa.</title>
        <authorList>
            <person name="Sugita-Konishi S."/>
            <person name="Sato K."/>
            <person name="Mori E."/>
            <person name="Abe Y."/>
            <person name="Kisaki G."/>
            <person name="Hamano K."/>
            <person name="Suezawa K."/>
            <person name="Otani M."/>
            <person name="Fukuda T."/>
            <person name="Manabe T."/>
            <person name="Gomi K."/>
            <person name="Tabuchi M."/>
            <person name="Akimitsu K."/>
            <person name="Kataoka I."/>
        </authorList>
    </citation>
    <scope>NUCLEOTIDE SEQUENCE [LARGE SCALE GENOMIC DNA]</scope>
    <source>
        <strain evidence="3">cv. Fuchu</strain>
    </source>
</reference>
<evidence type="ECO:0000313" key="3">
    <source>
        <dbReference type="Proteomes" id="UP000585474"/>
    </source>
</evidence>
<dbReference type="InterPro" id="IPR029058">
    <property type="entry name" value="AB_hydrolase_fold"/>
</dbReference>
<dbReference type="FunFam" id="3.40.50.1820:FF:000188">
    <property type="entry name" value="putative lipase ROG1 isoform X1"/>
    <property type="match status" value="1"/>
</dbReference>
<sequence length="465" mass="52364">MENGMVENCVCSSESINGGQDVWSCNKSDASSVDHLVVMVHGIFGSATDWKFAAEQFVRILPDKIFVHCSERNVAMLTLDGVDVMGERLAGEVLHVIKQKPRLRRISFVAHSLGGIVARYAIGRLFRPPRRENAEDALPKSRVLDSKGTIGGLEPMNFITVATPHLGSRGNNQIPCLFGVSAFEKAAALIGHWIFRRTGQHLFLADDDDGKPPLLVRMVEDYSECHFMSALGSFKRRVAYSNVGYDQYFQTSWAGEHHQLDGIVNFLRHTVLQWEDYLNDKYPHIVYEEHCKAHDIEQCEPIVMEDDGSDKLEEELVTSLSRVSWEKVDVSFHSSRLRYSAHSVIQGPVSTLLCGDPPHLFRIHTCSQPSLVRSRHDYMRSSLGLVHRVPKCNRDLYGLAPVKERYRSSQEDNYRSGVTLASVVMCANLVPIMLLRRGNHCDIGRKTLCQKSVDPLSDMATNNRI</sequence>
<comment type="caution">
    <text evidence="2">The sequence shown here is derived from an EMBL/GenBank/DDBJ whole genome shotgun (WGS) entry which is preliminary data.</text>
</comment>
<dbReference type="Proteomes" id="UP000585474">
    <property type="component" value="Unassembled WGS sequence"/>
</dbReference>
<gene>
    <name evidence="2" type="ORF">Acr_02g0002420</name>
</gene>
<dbReference type="GO" id="GO:0016787">
    <property type="term" value="F:hydrolase activity"/>
    <property type="evidence" value="ECO:0007669"/>
    <property type="project" value="UniProtKB-KW"/>
</dbReference>
<keyword evidence="3" id="KW-1185">Reference proteome</keyword>
<dbReference type="AlphaFoldDB" id="A0A7J0E6V0"/>
<accession>A0A7J0E6V0</accession>
<feature type="domain" description="DUF676" evidence="1">
    <location>
        <begin position="32"/>
        <end position="248"/>
    </location>
</feature>
<dbReference type="PANTHER" id="PTHR12482">
    <property type="entry name" value="LIPASE ROG1-RELATED-RELATED"/>
    <property type="match status" value="1"/>
</dbReference>
<dbReference type="EMBL" id="BJWL01000002">
    <property type="protein sequence ID" value="GFY82002.1"/>
    <property type="molecule type" value="Genomic_DNA"/>
</dbReference>
<dbReference type="InterPro" id="IPR007751">
    <property type="entry name" value="DUF676_lipase-like"/>
</dbReference>
<evidence type="ECO:0000259" key="1">
    <source>
        <dbReference type="Pfam" id="PF05057"/>
    </source>
</evidence>
<keyword evidence="2" id="KW-0378">Hydrolase</keyword>
<dbReference type="PANTHER" id="PTHR12482:SF14">
    <property type="entry name" value="LIPASE YOR059C ISOFORM X1"/>
    <property type="match status" value="1"/>
</dbReference>
<protein>
    <submittedName>
        <fullName evidence="2">Alpha/beta-Hydrolases superfamily protein</fullName>
    </submittedName>
</protein>
<name>A0A7J0E6V0_9ERIC</name>
<evidence type="ECO:0000313" key="2">
    <source>
        <dbReference type="EMBL" id="GFY82002.1"/>
    </source>
</evidence>
<dbReference type="SUPFAM" id="SSF53474">
    <property type="entry name" value="alpha/beta-Hydrolases"/>
    <property type="match status" value="1"/>
</dbReference>
<dbReference type="Gene3D" id="3.40.50.1820">
    <property type="entry name" value="alpha/beta hydrolase"/>
    <property type="match status" value="1"/>
</dbReference>
<dbReference type="Pfam" id="PF05057">
    <property type="entry name" value="DUF676"/>
    <property type="match status" value="1"/>
</dbReference>